<dbReference type="EMBL" id="AP019297">
    <property type="protein sequence ID" value="BBG92647.1"/>
    <property type="molecule type" value="Genomic_DNA"/>
</dbReference>
<reference evidence="2" key="1">
    <citation type="journal article" date="2019" name="Science">
        <title>Mutation of a bHLH transcription factor allowed almond domestication.</title>
        <authorList>
            <person name="Sanchez-Perez R."/>
            <person name="Pavan S."/>
            <person name="Mazzeo R."/>
            <person name="Moldovan C."/>
            <person name="Aiese Cigliano R."/>
            <person name="Del Cueto J."/>
            <person name="Ricciardi F."/>
            <person name="Lotti C."/>
            <person name="Ricciardi L."/>
            <person name="Dicenta F."/>
            <person name="Lopez-Marques R.L."/>
            <person name="Lindberg Moller B."/>
        </authorList>
    </citation>
    <scope>NUCLEOTIDE SEQUENCE</scope>
</reference>
<feature type="region of interest" description="Disordered" evidence="1">
    <location>
        <begin position="1"/>
        <end position="52"/>
    </location>
</feature>
<gene>
    <name evidence="2" type="ORF">Prudu_000441</name>
</gene>
<accession>A0A4Y1QLK0</accession>
<sequence length="97" mass="10323">SSLFSRGKRAAAFQSSLAPPPSTTGHETGGVGTAVESLPFQTDPPPADDLCWPKTAKERRELIENYRNFKASDLPPPATISVDPGHRGTRDPPPGQS</sequence>
<proteinExistence type="predicted"/>
<name>A0A4Y1QLK0_PRUDU</name>
<evidence type="ECO:0000256" key="1">
    <source>
        <dbReference type="SAM" id="MobiDB-lite"/>
    </source>
</evidence>
<dbReference type="AlphaFoldDB" id="A0A4Y1QLK0"/>
<feature type="non-terminal residue" evidence="2">
    <location>
        <position position="1"/>
    </location>
</feature>
<protein>
    <submittedName>
        <fullName evidence="2">Uncharacterized protein</fullName>
    </submittedName>
</protein>
<organism evidence="2">
    <name type="scientific">Prunus dulcis</name>
    <name type="common">Almond</name>
    <name type="synonym">Amygdalus dulcis</name>
    <dbReference type="NCBI Taxonomy" id="3755"/>
    <lineage>
        <taxon>Eukaryota</taxon>
        <taxon>Viridiplantae</taxon>
        <taxon>Streptophyta</taxon>
        <taxon>Embryophyta</taxon>
        <taxon>Tracheophyta</taxon>
        <taxon>Spermatophyta</taxon>
        <taxon>Magnoliopsida</taxon>
        <taxon>eudicotyledons</taxon>
        <taxon>Gunneridae</taxon>
        <taxon>Pentapetalae</taxon>
        <taxon>rosids</taxon>
        <taxon>fabids</taxon>
        <taxon>Rosales</taxon>
        <taxon>Rosaceae</taxon>
        <taxon>Amygdaloideae</taxon>
        <taxon>Amygdaleae</taxon>
        <taxon>Prunus</taxon>
    </lineage>
</organism>
<feature type="region of interest" description="Disordered" evidence="1">
    <location>
        <begin position="67"/>
        <end position="97"/>
    </location>
</feature>
<evidence type="ECO:0000313" key="2">
    <source>
        <dbReference type="EMBL" id="BBG92647.1"/>
    </source>
</evidence>